<protein>
    <submittedName>
        <fullName evidence="2">Sigma-w pathway protein ysdB</fullName>
    </submittedName>
</protein>
<keyword evidence="1" id="KW-0812">Transmembrane</keyword>
<keyword evidence="1" id="KW-1133">Transmembrane helix</keyword>
<evidence type="ECO:0000256" key="1">
    <source>
        <dbReference type="SAM" id="Phobius"/>
    </source>
</evidence>
<feature type="transmembrane region" description="Helical" evidence="1">
    <location>
        <begin position="6"/>
        <end position="26"/>
    </location>
</feature>
<proteinExistence type="predicted"/>
<dbReference type="Proteomes" id="UP000290649">
    <property type="component" value="Unassembled WGS sequence"/>
</dbReference>
<dbReference type="RefSeq" id="WP_129079853.1">
    <property type="nucleotide sequence ID" value="NZ_QOUX01000046.1"/>
</dbReference>
<gene>
    <name evidence="2" type="ORF">DS745_19445</name>
</gene>
<dbReference type="EMBL" id="QOUX01000046">
    <property type="protein sequence ID" value="RXI98500.1"/>
    <property type="molecule type" value="Genomic_DNA"/>
</dbReference>
<keyword evidence="1" id="KW-0472">Membrane</keyword>
<reference evidence="2 3" key="1">
    <citation type="journal article" date="2019" name="Int. J. Syst. Evol. Microbiol.">
        <title>Anaerobacillus alkaliphilus sp. nov., a novel alkaliphilic and moderately halophilic bacterium.</title>
        <authorList>
            <person name="Borsodi A.K."/>
            <person name="Aszalos J.M."/>
            <person name="Bihari P."/>
            <person name="Nagy I."/>
            <person name="Schumann P."/>
            <person name="Sproer C."/>
            <person name="Kovacs A.L."/>
            <person name="Boka K."/>
            <person name="Dobosy P."/>
            <person name="Ovari M."/>
            <person name="Szili-Kovacs T."/>
            <person name="Toth E."/>
        </authorList>
    </citation>
    <scope>NUCLEOTIDE SEQUENCE [LARGE SCALE GENOMIC DNA]</scope>
    <source>
        <strain evidence="2 3">B16-10</strain>
    </source>
</reference>
<keyword evidence="3" id="KW-1185">Reference proteome</keyword>
<dbReference type="AlphaFoldDB" id="A0A4Q0VSU7"/>
<accession>A0A4Q0VSU7</accession>
<organism evidence="2 3">
    <name type="scientific">Anaerobacillus alkaliphilus</name>
    <dbReference type="NCBI Taxonomy" id="1548597"/>
    <lineage>
        <taxon>Bacteria</taxon>
        <taxon>Bacillati</taxon>
        <taxon>Bacillota</taxon>
        <taxon>Bacilli</taxon>
        <taxon>Bacillales</taxon>
        <taxon>Bacillaceae</taxon>
        <taxon>Anaerobacillus</taxon>
    </lineage>
</organism>
<dbReference type="OrthoDB" id="2735026at2"/>
<evidence type="ECO:0000313" key="3">
    <source>
        <dbReference type="Proteomes" id="UP000290649"/>
    </source>
</evidence>
<name>A0A4Q0VSU7_9BACI</name>
<evidence type="ECO:0000313" key="2">
    <source>
        <dbReference type="EMBL" id="RXI98500.1"/>
    </source>
</evidence>
<comment type="caution">
    <text evidence="2">The sequence shown here is derived from an EMBL/GenBank/DDBJ whole genome shotgun (WGS) entry which is preliminary data.</text>
</comment>
<sequence length="127" mass="14988">MAVFLFRILLLIAVFILAYSAIKYLVNPKRKLELAHEKKQFYFLDDKQNVRKNFLITYRGVIFEGEKYLGTTDSAFEVVNVQVWANNTDKLQGLNKEDFYFIEKEILLSYPNSQITWKSPIKDLLLK</sequence>